<keyword evidence="2" id="KW-0812">Transmembrane</keyword>
<dbReference type="GO" id="GO:0005886">
    <property type="term" value="C:plasma membrane"/>
    <property type="evidence" value="ECO:0007669"/>
    <property type="project" value="TreeGrafter"/>
</dbReference>
<protein>
    <submittedName>
        <fullName evidence="4">Hypothetical membrane protein</fullName>
    </submittedName>
</protein>
<dbReference type="HOGENOM" id="CLU_1114217_0_0_0"/>
<feature type="transmembrane region" description="Helical" evidence="2">
    <location>
        <begin position="80"/>
        <end position="97"/>
    </location>
</feature>
<dbReference type="MEROPS" id="A24.019"/>
<dbReference type="Proteomes" id="UP000008922">
    <property type="component" value="Chromosome"/>
</dbReference>
<dbReference type="AlphaFoldDB" id="E8N4X2"/>
<gene>
    <name evidence="4" type="ordered locus">ANT_14580</name>
</gene>
<dbReference type="PANTHER" id="PTHR30487:SF0">
    <property type="entry name" value="PREPILIN LEADER PEPTIDASE_N-METHYLTRANSFERASE-RELATED"/>
    <property type="match status" value="1"/>
</dbReference>
<keyword evidence="5" id="KW-1185">Reference proteome</keyword>
<feature type="transmembrane region" description="Helical" evidence="2">
    <location>
        <begin position="12"/>
        <end position="36"/>
    </location>
</feature>
<dbReference type="InterPro" id="IPR050882">
    <property type="entry name" value="Prepilin_peptidase/N-MTase"/>
</dbReference>
<evidence type="ECO:0000259" key="3">
    <source>
        <dbReference type="Pfam" id="PF01478"/>
    </source>
</evidence>
<comment type="similarity">
    <text evidence="1">Belongs to the peptidase A24 family.</text>
</comment>
<keyword evidence="2" id="KW-0472">Membrane</keyword>
<dbReference type="STRING" id="926569.ANT_14580"/>
<feature type="transmembrane region" description="Helical" evidence="2">
    <location>
        <begin position="212"/>
        <end position="232"/>
    </location>
</feature>
<dbReference type="PANTHER" id="PTHR30487">
    <property type="entry name" value="TYPE 4 PREPILIN-LIKE PROTEINS LEADER PEPTIDE-PROCESSING ENZYME"/>
    <property type="match status" value="1"/>
</dbReference>
<dbReference type="eggNOG" id="COG1989">
    <property type="taxonomic scope" value="Bacteria"/>
</dbReference>
<feature type="transmembrane region" description="Helical" evidence="2">
    <location>
        <begin position="239"/>
        <end position="258"/>
    </location>
</feature>
<feature type="domain" description="Prepilin type IV endopeptidase peptidase" evidence="3">
    <location>
        <begin position="113"/>
        <end position="223"/>
    </location>
</feature>
<dbReference type="KEGG" id="atm:ANT_14580"/>
<feature type="transmembrane region" description="Helical" evidence="2">
    <location>
        <begin position="187"/>
        <end position="206"/>
    </location>
</feature>
<evidence type="ECO:0000313" key="4">
    <source>
        <dbReference type="EMBL" id="BAJ63486.1"/>
    </source>
</evidence>
<evidence type="ECO:0000256" key="1">
    <source>
        <dbReference type="ARBA" id="ARBA00005801"/>
    </source>
</evidence>
<keyword evidence="2" id="KW-1133">Transmembrane helix</keyword>
<feature type="transmembrane region" description="Helical" evidence="2">
    <location>
        <begin position="147"/>
        <end position="167"/>
    </location>
</feature>
<dbReference type="Pfam" id="PF01478">
    <property type="entry name" value="Peptidase_A24"/>
    <property type="match status" value="1"/>
</dbReference>
<evidence type="ECO:0000256" key="2">
    <source>
        <dbReference type="SAM" id="Phobius"/>
    </source>
</evidence>
<organism evidence="4 5">
    <name type="scientific">Anaerolinea thermophila (strain DSM 14523 / JCM 11388 / NBRC 100420 / UNI-1)</name>
    <dbReference type="NCBI Taxonomy" id="926569"/>
    <lineage>
        <taxon>Bacteria</taxon>
        <taxon>Bacillati</taxon>
        <taxon>Chloroflexota</taxon>
        <taxon>Anaerolineae</taxon>
        <taxon>Anaerolineales</taxon>
        <taxon>Anaerolineaceae</taxon>
        <taxon>Anaerolinea</taxon>
    </lineage>
</organism>
<dbReference type="GO" id="GO:0004190">
    <property type="term" value="F:aspartic-type endopeptidase activity"/>
    <property type="evidence" value="ECO:0007669"/>
    <property type="project" value="InterPro"/>
</dbReference>
<dbReference type="InterPro" id="IPR000045">
    <property type="entry name" value="Prepilin_IV_endopep_pep"/>
</dbReference>
<sequence length="260" mass="28621">MKILSRNFGISMNAMITSLLIFFSGWLAGGLVNWLADWLPVESRLGGLICSSCRKEISWLDYWTLFPCKHCGRTRGLRTWLLHFGLGIAFLGVHWTGSPRLSEVEAMLWLTYSSLIVVIDFEHRLILEKTSIAGGILAFVIGVRLHGIGMTLAGGTAGAALLFLLFLGGEVFRRWMEKRRGEPISEVAMGFGDVILSGIIGLILGWPGILAGLFLAILAGGIVSGLIMFSMIIRKNYQAFTAIPYGPYLIFATLYLLFLS</sequence>
<dbReference type="InParanoid" id="E8N4X2"/>
<name>E8N4X2_ANATU</name>
<reference evidence="4 5" key="1">
    <citation type="submission" date="2010-12" db="EMBL/GenBank/DDBJ databases">
        <title>Whole genome sequence of Anaerolinea thermophila UNI-1.</title>
        <authorList>
            <person name="Narita-Yamada S."/>
            <person name="Kishi E."/>
            <person name="Watanabe Y."/>
            <person name="Takasaki K."/>
            <person name="Ankai A."/>
            <person name="Oguchi A."/>
            <person name="Fukui S."/>
            <person name="Takahashi M."/>
            <person name="Yashiro I."/>
            <person name="Hosoyama A."/>
            <person name="Sekiguchi Y."/>
            <person name="Hanada S."/>
            <person name="Fujita N."/>
        </authorList>
    </citation>
    <scope>NUCLEOTIDE SEQUENCE [LARGE SCALE GENOMIC DNA]</scope>
    <source>
        <strain evidence="5">DSM 14523 / JCM 11388 / NBRC 100420 / UNI-1</strain>
    </source>
</reference>
<dbReference type="EMBL" id="AP012029">
    <property type="protein sequence ID" value="BAJ63486.1"/>
    <property type="molecule type" value="Genomic_DNA"/>
</dbReference>
<proteinExistence type="inferred from homology"/>
<evidence type="ECO:0000313" key="5">
    <source>
        <dbReference type="Proteomes" id="UP000008922"/>
    </source>
</evidence>
<dbReference type="GO" id="GO:0006465">
    <property type="term" value="P:signal peptide processing"/>
    <property type="evidence" value="ECO:0007669"/>
    <property type="project" value="TreeGrafter"/>
</dbReference>
<accession>E8N4X2</accession>